<sequence>MEKRFLTAKEVAEMLGVAQSTVYNLKKEGLPYFKIGGSIKFDKEEVLQWIDKCKVSDKK</sequence>
<dbReference type="Gene3D" id="1.10.10.10">
    <property type="entry name" value="Winged helix-like DNA-binding domain superfamily/Winged helix DNA-binding domain"/>
    <property type="match status" value="1"/>
</dbReference>
<dbReference type="SUPFAM" id="SSF46955">
    <property type="entry name" value="Putative DNA-binding domain"/>
    <property type="match status" value="1"/>
</dbReference>
<accession>A0ABT4D9H7</accession>
<evidence type="ECO:0000313" key="3">
    <source>
        <dbReference type="Proteomes" id="UP001144612"/>
    </source>
</evidence>
<evidence type="ECO:0000313" key="2">
    <source>
        <dbReference type="EMBL" id="MCY6957891.1"/>
    </source>
</evidence>
<keyword evidence="3" id="KW-1185">Reference proteome</keyword>
<name>A0ABT4D9H7_9CLOT</name>
<dbReference type="EMBL" id="JAPQFJ010000003">
    <property type="protein sequence ID" value="MCY6957891.1"/>
    <property type="molecule type" value="Genomic_DNA"/>
</dbReference>
<gene>
    <name evidence="2" type="ORF">OW729_04645</name>
</gene>
<protein>
    <submittedName>
        <fullName evidence="2">Helix-turn-helix domain-containing protein</fullName>
    </submittedName>
</protein>
<dbReference type="InterPro" id="IPR010093">
    <property type="entry name" value="SinI_DNA-bd"/>
</dbReference>
<dbReference type="NCBIfam" id="TIGR01764">
    <property type="entry name" value="excise"/>
    <property type="match status" value="1"/>
</dbReference>
<proteinExistence type="predicted"/>
<dbReference type="InterPro" id="IPR041657">
    <property type="entry name" value="HTH_17"/>
</dbReference>
<dbReference type="InterPro" id="IPR009061">
    <property type="entry name" value="DNA-bd_dom_put_sf"/>
</dbReference>
<organism evidence="2 3">
    <name type="scientific">Clostridium brassicae</name>
    <dbReference type="NCBI Taxonomy" id="2999072"/>
    <lineage>
        <taxon>Bacteria</taxon>
        <taxon>Bacillati</taxon>
        <taxon>Bacillota</taxon>
        <taxon>Clostridia</taxon>
        <taxon>Eubacteriales</taxon>
        <taxon>Clostridiaceae</taxon>
        <taxon>Clostridium</taxon>
    </lineage>
</organism>
<reference evidence="2" key="1">
    <citation type="submission" date="2022-12" db="EMBL/GenBank/DDBJ databases">
        <title>Clostridium sp. nov., isolated from industrial wastewater.</title>
        <authorList>
            <person name="Jiayan W."/>
        </authorList>
    </citation>
    <scope>NUCLEOTIDE SEQUENCE</scope>
    <source>
        <strain evidence="2">ZC22-4</strain>
    </source>
</reference>
<dbReference type="InterPro" id="IPR036388">
    <property type="entry name" value="WH-like_DNA-bd_sf"/>
</dbReference>
<feature type="domain" description="Helix-turn-helix" evidence="1">
    <location>
        <begin position="5"/>
        <end position="53"/>
    </location>
</feature>
<dbReference type="Proteomes" id="UP001144612">
    <property type="component" value="Unassembled WGS sequence"/>
</dbReference>
<dbReference type="RefSeq" id="WP_268060293.1">
    <property type="nucleotide sequence ID" value="NZ_JAPQFJ010000003.1"/>
</dbReference>
<dbReference type="Pfam" id="PF12728">
    <property type="entry name" value="HTH_17"/>
    <property type="match status" value="1"/>
</dbReference>
<evidence type="ECO:0000259" key="1">
    <source>
        <dbReference type="Pfam" id="PF12728"/>
    </source>
</evidence>
<comment type="caution">
    <text evidence="2">The sequence shown here is derived from an EMBL/GenBank/DDBJ whole genome shotgun (WGS) entry which is preliminary data.</text>
</comment>